<evidence type="ECO:0000313" key="1">
    <source>
        <dbReference type="EMBL" id="SBQ84031.1"/>
    </source>
</evidence>
<gene>
    <name evidence="1" type="primary">Nfu_g_1_012228</name>
</gene>
<protein>
    <submittedName>
        <fullName evidence="1">Uncharacterized protein</fullName>
    </submittedName>
</protein>
<reference evidence="1" key="2">
    <citation type="submission" date="2016-06" db="EMBL/GenBank/DDBJ databases">
        <title>The genome of a short-lived fish provides insights into sex chromosome evolution and the genetic control of aging.</title>
        <authorList>
            <person name="Reichwald K."/>
            <person name="Felder M."/>
            <person name="Petzold A."/>
            <person name="Koch P."/>
            <person name="Groth M."/>
            <person name="Platzer M."/>
        </authorList>
    </citation>
    <scope>NUCLEOTIDE SEQUENCE</scope>
    <source>
        <tissue evidence="1">Brain</tissue>
    </source>
</reference>
<feature type="non-terminal residue" evidence="1">
    <location>
        <position position="110"/>
    </location>
</feature>
<name>A0A1A8HKS5_9TELE</name>
<proteinExistence type="predicted"/>
<dbReference type="AlphaFoldDB" id="A0A1A8HKS5"/>
<reference evidence="1" key="1">
    <citation type="submission" date="2016-05" db="EMBL/GenBank/DDBJ databases">
        <authorList>
            <person name="Lavstsen T."/>
            <person name="Jespersen J.S."/>
        </authorList>
    </citation>
    <scope>NUCLEOTIDE SEQUENCE</scope>
    <source>
        <tissue evidence="1">Brain</tissue>
    </source>
</reference>
<sequence length="110" mass="11968">LSDRTTPMIWSVKHCCGLLFSSELGSLFFHISFHDESLTGSDTETRAGAAGVTGRARGTSQHQQISLLLHVCCCCELGARLHHDIMRKTTDSSPVTLGDMTLCKNMDSTP</sequence>
<organism evidence="1">
    <name type="scientific">Nothobranchius korthausae</name>
    <dbReference type="NCBI Taxonomy" id="1143690"/>
    <lineage>
        <taxon>Eukaryota</taxon>
        <taxon>Metazoa</taxon>
        <taxon>Chordata</taxon>
        <taxon>Craniata</taxon>
        <taxon>Vertebrata</taxon>
        <taxon>Euteleostomi</taxon>
        <taxon>Actinopterygii</taxon>
        <taxon>Neopterygii</taxon>
        <taxon>Teleostei</taxon>
        <taxon>Neoteleostei</taxon>
        <taxon>Acanthomorphata</taxon>
        <taxon>Ovalentaria</taxon>
        <taxon>Atherinomorphae</taxon>
        <taxon>Cyprinodontiformes</taxon>
        <taxon>Nothobranchiidae</taxon>
        <taxon>Nothobranchius</taxon>
    </lineage>
</organism>
<dbReference type="EMBL" id="HAEC01015810">
    <property type="protein sequence ID" value="SBQ84031.1"/>
    <property type="molecule type" value="Transcribed_RNA"/>
</dbReference>
<feature type="non-terminal residue" evidence="1">
    <location>
        <position position="1"/>
    </location>
</feature>
<accession>A0A1A8HKS5</accession>